<dbReference type="AlphaFoldDB" id="A0A2S0VWJ6"/>
<dbReference type="GO" id="GO:0008965">
    <property type="term" value="F:phosphoenolpyruvate-protein phosphotransferase activity"/>
    <property type="evidence" value="ECO:0007669"/>
    <property type="project" value="UniProtKB-EC"/>
</dbReference>
<evidence type="ECO:0000256" key="5">
    <source>
        <dbReference type="ARBA" id="ARBA00012232"/>
    </source>
</evidence>
<evidence type="ECO:0000256" key="2">
    <source>
        <dbReference type="ARBA" id="ARBA00001946"/>
    </source>
</evidence>
<dbReference type="InterPro" id="IPR036618">
    <property type="entry name" value="PtsI_HPr-bd_sf"/>
</dbReference>
<evidence type="ECO:0000256" key="6">
    <source>
        <dbReference type="ARBA" id="ARBA00022448"/>
    </source>
</evidence>
<dbReference type="Pfam" id="PF02896">
    <property type="entry name" value="PEP-utilizers_C"/>
    <property type="match status" value="1"/>
</dbReference>
<keyword evidence="13" id="KW-0460">Magnesium</keyword>
<comment type="subcellular location">
    <subcellularLocation>
        <location evidence="3">Cytoplasm</location>
    </subcellularLocation>
</comment>
<name>A0A2S0VWJ6_9ALTE</name>
<dbReference type="InterPro" id="IPR000121">
    <property type="entry name" value="PEP_util_C"/>
</dbReference>
<dbReference type="GO" id="GO:0016301">
    <property type="term" value="F:kinase activity"/>
    <property type="evidence" value="ECO:0007669"/>
    <property type="project" value="UniProtKB-KW"/>
</dbReference>
<evidence type="ECO:0000259" key="14">
    <source>
        <dbReference type="SMART" id="SM00065"/>
    </source>
</evidence>
<comment type="cofactor">
    <cofactor evidence="2">
        <name>Mg(2+)</name>
        <dbReference type="ChEBI" id="CHEBI:18420"/>
    </cofactor>
</comment>
<dbReference type="GO" id="GO:0005737">
    <property type="term" value="C:cytoplasm"/>
    <property type="evidence" value="ECO:0007669"/>
    <property type="project" value="UniProtKB-SubCell"/>
</dbReference>
<dbReference type="Gene3D" id="3.30.450.40">
    <property type="match status" value="1"/>
</dbReference>
<evidence type="ECO:0000256" key="3">
    <source>
        <dbReference type="ARBA" id="ARBA00004496"/>
    </source>
</evidence>
<comment type="similarity">
    <text evidence="4">Belongs to the PEP-utilizing enzyme family.</text>
</comment>
<gene>
    <name evidence="15" type="ORF">C2869_20055</name>
</gene>
<evidence type="ECO:0000256" key="1">
    <source>
        <dbReference type="ARBA" id="ARBA00000683"/>
    </source>
</evidence>
<dbReference type="InterPro" id="IPR008279">
    <property type="entry name" value="PEP-util_enz_mobile_dom"/>
</dbReference>
<comment type="catalytic activity">
    <reaction evidence="1">
        <text>L-histidyl-[protein] + phosphoenolpyruvate = N(pros)-phospho-L-histidyl-[protein] + pyruvate</text>
        <dbReference type="Rhea" id="RHEA:23880"/>
        <dbReference type="Rhea" id="RHEA-COMP:9745"/>
        <dbReference type="Rhea" id="RHEA-COMP:9746"/>
        <dbReference type="ChEBI" id="CHEBI:15361"/>
        <dbReference type="ChEBI" id="CHEBI:29979"/>
        <dbReference type="ChEBI" id="CHEBI:58702"/>
        <dbReference type="ChEBI" id="CHEBI:64837"/>
        <dbReference type="EC" id="2.7.3.9"/>
    </reaction>
</comment>
<dbReference type="GO" id="GO:0046872">
    <property type="term" value="F:metal ion binding"/>
    <property type="evidence" value="ECO:0007669"/>
    <property type="project" value="UniProtKB-KW"/>
</dbReference>
<dbReference type="SMART" id="SM00065">
    <property type="entry name" value="GAF"/>
    <property type="match status" value="1"/>
</dbReference>
<organism evidence="15 16">
    <name type="scientific">Saccharobesus litoralis</name>
    <dbReference type="NCBI Taxonomy" id="2172099"/>
    <lineage>
        <taxon>Bacteria</taxon>
        <taxon>Pseudomonadati</taxon>
        <taxon>Pseudomonadota</taxon>
        <taxon>Gammaproteobacteria</taxon>
        <taxon>Alteromonadales</taxon>
        <taxon>Alteromonadaceae</taxon>
        <taxon>Saccharobesus</taxon>
    </lineage>
</organism>
<dbReference type="Gene3D" id="3.20.20.60">
    <property type="entry name" value="Phosphoenolpyruvate-binding domains"/>
    <property type="match status" value="1"/>
</dbReference>
<protein>
    <recommendedName>
        <fullName evidence="5">phosphoenolpyruvate--protein phosphotransferase</fullName>
        <ecNumber evidence="5">2.7.3.9</ecNumber>
    </recommendedName>
</protein>
<keyword evidence="7" id="KW-0963">Cytoplasm</keyword>
<dbReference type="Pfam" id="PF00391">
    <property type="entry name" value="PEP-utilizers"/>
    <property type="match status" value="1"/>
</dbReference>
<dbReference type="SUPFAM" id="SSF51621">
    <property type="entry name" value="Phosphoenolpyruvate/pyruvate domain"/>
    <property type="match status" value="1"/>
</dbReference>
<evidence type="ECO:0000256" key="12">
    <source>
        <dbReference type="ARBA" id="ARBA00022777"/>
    </source>
</evidence>
<sequence length="756" mass="83260">MITTLKRIVEEFAQQQVLERALTDVVSKVKDAMSTECCSLYLADHEKQHYILMATDGLSVNAVGRLAINFNQGLVGLVGQREEPVNVANAHTHPRFLFAPQVEEDKFNAFLGVPIIHQRKVLGVISVQQTDSRVFAEDEEAFLFTLAAQLAAAIAHAGVKSQIESLSGSGSKYVNQHILGVPGAPGIALGCAFVSQPSISFSSVLPRRTKNAAKEAVKFQQAIKVTRKELGELSERMTAMLPSEASAIFDVYNHLLSDASLGEQVNEHIHSGWSAASSLKFVIEKTIREFAAIEDDYIRERMTDIRDIGQRVLVNLMQKDIAKRKVPDNLILVAEEVTASMLAEIPREKIKGICSRKGSSNSHASILASALGIPAVMGLEDLPISSIDGMALIIDGYSGNIYINADDSIEREYRRLQSEELELNDKVRELAADQAVTKDGKVIALHINTGLAADFDVAKGLAVDGIGLFRTEIPFMVRQRFPSESEQVELYRHVLESYPDKPVCMRTLDVGGDKPLPYFPIEEDNPFLGWRGIRLTLDHPEIHLIQMRAMLHASRHTGNLSILLPMVTSINEVEESLRLLKQAHSELCEELSCEIPWPKVGVMLEVPAAIYQIGQLSTLVDYFSIGTNDLTQYLLAVDRNNARVASLYDYYHPGVLQALHFVIQQCQLHGTPVTVCGEMAGEPIGILLLLAMGCNSFSMSAQNLLKAKWILKHISSDDACQFLKEVAILSEPAQIRDVIVSKLEHAGLGGFIRAGK</sequence>
<dbReference type="InterPro" id="IPR040442">
    <property type="entry name" value="Pyrv_kinase-like_dom_sf"/>
</dbReference>
<dbReference type="InterPro" id="IPR023151">
    <property type="entry name" value="PEP_util_CS"/>
</dbReference>
<accession>A0A2S0VWJ6</accession>
<evidence type="ECO:0000256" key="4">
    <source>
        <dbReference type="ARBA" id="ARBA00007837"/>
    </source>
</evidence>
<dbReference type="InterPro" id="IPR036637">
    <property type="entry name" value="Phosphohistidine_dom_sf"/>
</dbReference>
<keyword evidence="11" id="KW-0479">Metal-binding</keyword>
<dbReference type="EC" id="2.7.3.9" evidence="5"/>
<dbReference type="NCBIfam" id="NF008283">
    <property type="entry name" value="PRK11061.1"/>
    <property type="match status" value="1"/>
</dbReference>
<dbReference type="PANTHER" id="PTHR46244:SF1">
    <property type="entry name" value="PHOSPHOENOLPYRUVATE-DEPENDENT PHOSPHOTRANSFERASE SYSTEM"/>
    <property type="match status" value="1"/>
</dbReference>
<evidence type="ECO:0000313" key="16">
    <source>
        <dbReference type="Proteomes" id="UP000244441"/>
    </source>
</evidence>
<dbReference type="Pfam" id="PF01590">
    <property type="entry name" value="GAF"/>
    <property type="match status" value="1"/>
</dbReference>
<keyword evidence="9" id="KW-0808">Transferase</keyword>
<dbReference type="InterPro" id="IPR003018">
    <property type="entry name" value="GAF"/>
</dbReference>
<dbReference type="PROSITE" id="PS00742">
    <property type="entry name" value="PEP_ENZYMES_2"/>
    <property type="match status" value="1"/>
</dbReference>
<keyword evidence="6" id="KW-0813">Transport</keyword>
<dbReference type="PANTHER" id="PTHR46244">
    <property type="entry name" value="PHOSPHOENOLPYRUVATE-PROTEIN PHOSPHOTRANSFERASE"/>
    <property type="match status" value="1"/>
</dbReference>
<evidence type="ECO:0000256" key="9">
    <source>
        <dbReference type="ARBA" id="ARBA00022679"/>
    </source>
</evidence>
<dbReference type="KEGG" id="cate:C2869_20055"/>
<dbReference type="SUPFAM" id="SSF55781">
    <property type="entry name" value="GAF domain-like"/>
    <property type="match status" value="1"/>
</dbReference>
<feature type="domain" description="GAF" evidence="14">
    <location>
        <begin position="17"/>
        <end position="164"/>
    </location>
</feature>
<dbReference type="SUPFAM" id="SSF47831">
    <property type="entry name" value="Enzyme I of the PEP:sugar phosphotransferase system HPr-binding (sub)domain"/>
    <property type="match status" value="1"/>
</dbReference>
<dbReference type="EMBL" id="CP026604">
    <property type="protein sequence ID" value="AWB68553.1"/>
    <property type="molecule type" value="Genomic_DNA"/>
</dbReference>
<dbReference type="RefSeq" id="WP_108604607.1">
    <property type="nucleotide sequence ID" value="NZ_CP026604.1"/>
</dbReference>
<dbReference type="InterPro" id="IPR006318">
    <property type="entry name" value="PTS_EI-like"/>
</dbReference>
<dbReference type="NCBIfam" id="TIGR01417">
    <property type="entry name" value="PTS_I_fam"/>
    <property type="match status" value="1"/>
</dbReference>
<dbReference type="InterPro" id="IPR029016">
    <property type="entry name" value="GAF-like_dom_sf"/>
</dbReference>
<evidence type="ECO:0000256" key="8">
    <source>
        <dbReference type="ARBA" id="ARBA00022597"/>
    </source>
</evidence>
<dbReference type="Proteomes" id="UP000244441">
    <property type="component" value="Chromosome"/>
</dbReference>
<keyword evidence="8" id="KW-0762">Sugar transport</keyword>
<keyword evidence="16" id="KW-1185">Reference proteome</keyword>
<keyword evidence="10" id="KW-0598">Phosphotransferase system</keyword>
<dbReference type="Gene3D" id="3.50.30.10">
    <property type="entry name" value="Phosphohistidine domain"/>
    <property type="match status" value="1"/>
</dbReference>
<evidence type="ECO:0000256" key="7">
    <source>
        <dbReference type="ARBA" id="ARBA00022490"/>
    </source>
</evidence>
<evidence type="ECO:0000256" key="11">
    <source>
        <dbReference type="ARBA" id="ARBA00022723"/>
    </source>
</evidence>
<dbReference type="Gene3D" id="1.10.274.10">
    <property type="entry name" value="PtsI, HPr-binding domain"/>
    <property type="match status" value="1"/>
</dbReference>
<evidence type="ECO:0000256" key="13">
    <source>
        <dbReference type="ARBA" id="ARBA00022842"/>
    </source>
</evidence>
<keyword evidence="12" id="KW-0418">Kinase</keyword>
<dbReference type="OrthoDB" id="9765468at2"/>
<dbReference type="InterPro" id="IPR015813">
    <property type="entry name" value="Pyrv/PenolPyrv_kinase-like_dom"/>
</dbReference>
<dbReference type="InterPro" id="IPR008731">
    <property type="entry name" value="PTS_EIN"/>
</dbReference>
<evidence type="ECO:0000313" key="15">
    <source>
        <dbReference type="EMBL" id="AWB68553.1"/>
    </source>
</evidence>
<dbReference type="GO" id="GO:0009401">
    <property type="term" value="P:phosphoenolpyruvate-dependent sugar phosphotransferase system"/>
    <property type="evidence" value="ECO:0007669"/>
    <property type="project" value="UniProtKB-KW"/>
</dbReference>
<proteinExistence type="inferred from homology"/>
<dbReference type="Pfam" id="PF05524">
    <property type="entry name" value="PEP-utilisers_N"/>
    <property type="match status" value="1"/>
</dbReference>
<dbReference type="InterPro" id="IPR050499">
    <property type="entry name" value="PEP-utilizing_PTS_enzyme"/>
</dbReference>
<reference evidence="15 16" key="1">
    <citation type="submission" date="2018-01" db="EMBL/GenBank/DDBJ databases">
        <title>Genome sequence of a Cantenovulum-like bacteria.</title>
        <authorList>
            <person name="Tan W.R."/>
            <person name="Lau N.-S."/>
            <person name="Go F."/>
            <person name="Amirul A.-A.A."/>
        </authorList>
    </citation>
    <scope>NUCLEOTIDE SEQUENCE [LARGE SCALE GENOMIC DNA]</scope>
    <source>
        <strain evidence="15 16">CCB-QB4</strain>
    </source>
</reference>
<dbReference type="PRINTS" id="PR01736">
    <property type="entry name" value="PHPHTRNFRASE"/>
</dbReference>
<evidence type="ECO:0000256" key="10">
    <source>
        <dbReference type="ARBA" id="ARBA00022683"/>
    </source>
</evidence>
<dbReference type="SUPFAM" id="SSF52009">
    <property type="entry name" value="Phosphohistidine domain"/>
    <property type="match status" value="1"/>
</dbReference>